<sequence length="240" mass="25949">MPMMRLSGAAVALGEYAAPEGRGCRRLLAALRETGTPLVRRSYDGGEEIYRGDDAGRTLYVLTGGVAKLFVGYAGYVGSKDATFLLLGPWECFGFSAFADGRKSRFSAGAVTDCEAIKVPGALVERAIRRRPEVALEMATLLETRLVEYEELLGCLLPRRTEVRLAKLLPILGRKFGETTDVGVAIGLRLTRGDLATMVASTRESVTAAVIGLRKKGILEMEGGRIVLLDPERLAEIGRQ</sequence>
<dbReference type="PROSITE" id="PS51063">
    <property type="entry name" value="HTH_CRP_2"/>
    <property type="match status" value="1"/>
</dbReference>
<dbReference type="InterPro" id="IPR036388">
    <property type="entry name" value="WH-like_DNA-bd_sf"/>
</dbReference>
<dbReference type="InterPro" id="IPR050397">
    <property type="entry name" value="Env_Response_Regulators"/>
</dbReference>
<dbReference type="PANTHER" id="PTHR24567:SF74">
    <property type="entry name" value="HTH-TYPE TRANSCRIPTIONAL REGULATOR ARCR"/>
    <property type="match status" value="1"/>
</dbReference>
<dbReference type="GO" id="GO:0005829">
    <property type="term" value="C:cytosol"/>
    <property type="evidence" value="ECO:0007669"/>
    <property type="project" value="TreeGrafter"/>
</dbReference>
<keyword evidence="1" id="KW-0805">Transcription regulation</keyword>
<evidence type="ECO:0000313" key="7">
    <source>
        <dbReference type="Proteomes" id="UP000501452"/>
    </source>
</evidence>
<feature type="domain" description="Cyclic nucleotide-binding" evidence="4">
    <location>
        <begin position="38"/>
        <end position="145"/>
    </location>
</feature>
<dbReference type="PANTHER" id="PTHR24567">
    <property type="entry name" value="CRP FAMILY TRANSCRIPTIONAL REGULATORY PROTEIN"/>
    <property type="match status" value="1"/>
</dbReference>
<accession>A0A6G8QDP1</accession>
<gene>
    <name evidence="6" type="ORF">GBA63_19425</name>
</gene>
<dbReference type="Proteomes" id="UP000501452">
    <property type="component" value="Chromosome"/>
</dbReference>
<dbReference type="SUPFAM" id="SSF46785">
    <property type="entry name" value="Winged helix' DNA-binding domain"/>
    <property type="match status" value="1"/>
</dbReference>
<dbReference type="EMBL" id="CP045119">
    <property type="protein sequence ID" value="QIN84573.1"/>
    <property type="molecule type" value="Genomic_DNA"/>
</dbReference>
<dbReference type="GO" id="GO:0003700">
    <property type="term" value="F:DNA-binding transcription factor activity"/>
    <property type="evidence" value="ECO:0007669"/>
    <property type="project" value="TreeGrafter"/>
</dbReference>
<dbReference type="PROSITE" id="PS50042">
    <property type="entry name" value="CNMP_BINDING_3"/>
    <property type="match status" value="1"/>
</dbReference>
<feature type="domain" description="HTH crp-type" evidence="5">
    <location>
        <begin position="159"/>
        <end position="232"/>
    </location>
</feature>
<dbReference type="AlphaFoldDB" id="A0A6G8QDP1"/>
<keyword evidence="7" id="KW-1185">Reference proteome</keyword>
<dbReference type="InterPro" id="IPR012318">
    <property type="entry name" value="HTH_CRP"/>
</dbReference>
<keyword evidence="3" id="KW-0804">Transcription</keyword>
<evidence type="ECO:0000259" key="4">
    <source>
        <dbReference type="PROSITE" id="PS50042"/>
    </source>
</evidence>
<dbReference type="CDD" id="cd00038">
    <property type="entry name" value="CAP_ED"/>
    <property type="match status" value="1"/>
</dbReference>
<dbReference type="InterPro" id="IPR014710">
    <property type="entry name" value="RmlC-like_jellyroll"/>
</dbReference>
<dbReference type="InterPro" id="IPR018490">
    <property type="entry name" value="cNMP-bd_dom_sf"/>
</dbReference>
<evidence type="ECO:0000256" key="2">
    <source>
        <dbReference type="ARBA" id="ARBA00023125"/>
    </source>
</evidence>
<dbReference type="InterPro" id="IPR036390">
    <property type="entry name" value="WH_DNA-bd_sf"/>
</dbReference>
<dbReference type="GO" id="GO:0003677">
    <property type="term" value="F:DNA binding"/>
    <property type="evidence" value="ECO:0007669"/>
    <property type="project" value="UniProtKB-KW"/>
</dbReference>
<dbReference type="Gene3D" id="1.10.10.10">
    <property type="entry name" value="Winged helix-like DNA-binding domain superfamily/Winged helix DNA-binding domain"/>
    <property type="match status" value="1"/>
</dbReference>
<dbReference type="SMART" id="SM00419">
    <property type="entry name" value="HTH_CRP"/>
    <property type="match status" value="1"/>
</dbReference>
<evidence type="ECO:0000259" key="5">
    <source>
        <dbReference type="PROSITE" id="PS51063"/>
    </source>
</evidence>
<reference evidence="6 7" key="1">
    <citation type="submission" date="2019-10" db="EMBL/GenBank/DDBJ databases">
        <title>Rubrobacter sp nov SCSIO 52090 isolated from a deep-sea sediment in the South China Sea.</title>
        <authorList>
            <person name="Chen R.W."/>
        </authorList>
    </citation>
    <scope>NUCLEOTIDE SEQUENCE [LARGE SCALE GENOMIC DNA]</scope>
    <source>
        <strain evidence="6 7">SCSIO 52909</strain>
    </source>
</reference>
<dbReference type="InterPro" id="IPR000595">
    <property type="entry name" value="cNMP-bd_dom"/>
</dbReference>
<protein>
    <submittedName>
        <fullName evidence="6">Helix-turn-helix domain-containing protein</fullName>
    </submittedName>
</protein>
<dbReference type="Pfam" id="PF13545">
    <property type="entry name" value="HTH_Crp_2"/>
    <property type="match status" value="1"/>
</dbReference>
<dbReference type="KEGG" id="rub:GBA63_19425"/>
<dbReference type="SUPFAM" id="SSF51206">
    <property type="entry name" value="cAMP-binding domain-like"/>
    <property type="match status" value="1"/>
</dbReference>
<dbReference type="Gene3D" id="2.60.120.10">
    <property type="entry name" value="Jelly Rolls"/>
    <property type="match status" value="1"/>
</dbReference>
<proteinExistence type="predicted"/>
<keyword evidence="2" id="KW-0238">DNA-binding</keyword>
<organism evidence="6 7">
    <name type="scientific">Rubrobacter tropicus</name>
    <dbReference type="NCBI Taxonomy" id="2653851"/>
    <lineage>
        <taxon>Bacteria</taxon>
        <taxon>Bacillati</taxon>
        <taxon>Actinomycetota</taxon>
        <taxon>Rubrobacteria</taxon>
        <taxon>Rubrobacterales</taxon>
        <taxon>Rubrobacteraceae</taxon>
        <taxon>Rubrobacter</taxon>
    </lineage>
</organism>
<evidence type="ECO:0000256" key="1">
    <source>
        <dbReference type="ARBA" id="ARBA00023015"/>
    </source>
</evidence>
<dbReference type="Pfam" id="PF00027">
    <property type="entry name" value="cNMP_binding"/>
    <property type="match status" value="1"/>
</dbReference>
<evidence type="ECO:0000256" key="3">
    <source>
        <dbReference type="ARBA" id="ARBA00023163"/>
    </source>
</evidence>
<name>A0A6G8QDP1_9ACTN</name>
<evidence type="ECO:0000313" key="6">
    <source>
        <dbReference type="EMBL" id="QIN84573.1"/>
    </source>
</evidence>